<dbReference type="GO" id="GO:0006508">
    <property type="term" value="P:proteolysis"/>
    <property type="evidence" value="ECO:0007669"/>
    <property type="project" value="InterPro"/>
</dbReference>
<dbReference type="AlphaFoldDB" id="A0A443RM11"/>
<reference evidence="4 5" key="1">
    <citation type="journal article" date="2018" name="Gigascience">
        <title>Genomes of trombidid mites reveal novel predicted allergens and laterally-transferred genes associated with secondary metabolism.</title>
        <authorList>
            <person name="Dong X."/>
            <person name="Chaisiri K."/>
            <person name="Xia D."/>
            <person name="Armstrong S.D."/>
            <person name="Fang Y."/>
            <person name="Donnelly M.J."/>
            <person name="Kadowaki T."/>
            <person name="McGarry J.W."/>
            <person name="Darby A.C."/>
            <person name="Makepeace B.L."/>
        </authorList>
    </citation>
    <scope>NUCLEOTIDE SEQUENCE [LARGE SCALE GENOMIC DNA]</scope>
    <source>
        <strain evidence="4">UoL-WK</strain>
    </source>
</reference>
<dbReference type="Gene3D" id="2.40.10.10">
    <property type="entry name" value="Trypsin-like serine proteases"/>
    <property type="match status" value="1"/>
</dbReference>
<dbReference type="PROSITE" id="PS00134">
    <property type="entry name" value="TRYPSIN_HIS"/>
    <property type="match status" value="1"/>
</dbReference>
<dbReference type="STRING" id="1965070.A0A443RM11"/>
<dbReference type="GO" id="GO:0004252">
    <property type="term" value="F:serine-type endopeptidase activity"/>
    <property type="evidence" value="ECO:0007669"/>
    <property type="project" value="InterPro"/>
</dbReference>
<dbReference type="OrthoDB" id="6486968at2759"/>
<dbReference type="Proteomes" id="UP000285301">
    <property type="component" value="Unassembled WGS sequence"/>
</dbReference>
<evidence type="ECO:0000259" key="3">
    <source>
        <dbReference type="PROSITE" id="PS50240"/>
    </source>
</evidence>
<dbReference type="SUPFAM" id="SSF50494">
    <property type="entry name" value="Trypsin-like serine proteases"/>
    <property type="match status" value="1"/>
</dbReference>
<evidence type="ECO:0000256" key="1">
    <source>
        <dbReference type="ARBA" id="ARBA00023157"/>
    </source>
</evidence>
<dbReference type="InterPro" id="IPR043504">
    <property type="entry name" value="Peptidase_S1_PA_chymotrypsin"/>
</dbReference>
<sequence>CGVIKTDVIRARVYGGEATSEGSQPWFAGLLNIIYEEGEIDFDGPFCGGSLINDRFVLTAAHCVFGRTSNDTAIALNYYDRRNFKESEMVHFIDKIIVHKDYNGNPQKPKADIGLIKLKTAVKISSSKLPICLPSKSETKFSPLTALGWGDLFANSGIKPDKLQKVAIPQDDNVCVQLFGIKFLLSHICVIDKTSENKKYLCRGDSGGPLIRREQNKSTIIGIASFSNCRGDYPAVFTRVSRYFDWIKNNTSDGLYCAT</sequence>
<dbReference type="SMART" id="SM00020">
    <property type="entry name" value="Tryp_SPc"/>
    <property type="match status" value="1"/>
</dbReference>
<dbReference type="PROSITE" id="PS50240">
    <property type="entry name" value="TRYPSIN_DOM"/>
    <property type="match status" value="1"/>
</dbReference>
<comment type="similarity">
    <text evidence="2">Belongs to the peptidase S1 family. CLIP subfamily.</text>
</comment>
<feature type="domain" description="Peptidase S1" evidence="3">
    <location>
        <begin position="13"/>
        <end position="252"/>
    </location>
</feature>
<name>A0A443RM11_9ACAR</name>
<gene>
    <name evidence="4" type="ORF">B4U79_14600</name>
</gene>
<dbReference type="PANTHER" id="PTHR24256">
    <property type="entry name" value="TRYPTASE-RELATED"/>
    <property type="match status" value="1"/>
</dbReference>
<dbReference type="CDD" id="cd00190">
    <property type="entry name" value="Tryp_SPc"/>
    <property type="match status" value="1"/>
</dbReference>
<evidence type="ECO:0000256" key="2">
    <source>
        <dbReference type="ARBA" id="ARBA00024195"/>
    </source>
</evidence>
<organism evidence="4 5">
    <name type="scientific">Dinothrombium tinctorium</name>
    <dbReference type="NCBI Taxonomy" id="1965070"/>
    <lineage>
        <taxon>Eukaryota</taxon>
        <taxon>Metazoa</taxon>
        <taxon>Ecdysozoa</taxon>
        <taxon>Arthropoda</taxon>
        <taxon>Chelicerata</taxon>
        <taxon>Arachnida</taxon>
        <taxon>Acari</taxon>
        <taxon>Acariformes</taxon>
        <taxon>Trombidiformes</taxon>
        <taxon>Prostigmata</taxon>
        <taxon>Anystina</taxon>
        <taxon>Parasitengona</taxon>
        <taxon>Trombidioidea</taxon>
        <taxon>Trombidiidae</taxon>
        <taxon>Dinothrombium</taxon>
    </lineage>
</organism>
<dbReference type="EMBL" id="NCKU01000256">
    <property type="protein sequence ID" value="RWS16290.1"/>
    <property type="molecule type" value="Genomic_DNA"/>
</dbReference>
<dbReference type="InterPro" id="IPR018114">
    <property type="entry name" value="TRYPSIN_HIS"/>
</dbReference>
<accession>A0A443RM11</accession>
<proteinExistence type="inferred from homology"/>
<comment type="caution">
    <text evidence="4">The sequence shown here is derived from an EMBL/GenBank/DDBJ whole genome shotgun (WGS) entry which is preliminary data.</text>
</comment>
<dbReference type="InterPro" id="IPR001254">
    <property type="entry name" value="Trypsin_dom"/>
</dbReference>
<dbReference type="PRINTS" id="PR00722">
    <property type="entry name" value="CHYMOTRYPSIN"/>
</dbReference>
<dbReference type="Pfam" id="PF00089">
    <property type="entry name" value="Trypsin"/>
    <property type="match status" value="1"/>
</dbReference>
<protein>
    <recommendedName>
        <fullName evidence="3">Peptidase S1 domain-containing protein</fullName>
    </recommendedName>
</protein>
<evidence type="ECO:0000313" key="5">
    <source>
        <dbReference type="Proteomes" id="UP000285301"/>
    </source>
</evidence>
<dbReference type="InterPro" id="IPR051487">
    <property type="entry name" value="Ser/Thr_Proteases_Immune/Dev"/>
</dbReference>
<dbReference type="InterPro" id="IPR001314">
    <property type="entry name" value="Peptidase_S1A"/>
</dbReference>
<feature type="non-terminal residue" evidence="4">
    <location>
        <position position="1"/>
    </location>
</feature>
<keyword evidence="1" id="KW-1015">Disulfide bond</keyword>
<dbReference type="InterPro" id="IPR009003">
    <property type="entry name" value="Peptidase_S1_PA"/>
</dbReference>
<dbReference type="FunFam" id="2.40.10.10:FF:000068">
    <property type="entry name" value="transmembrane protease serine 2"/>
    <property type="match status" value="1"/>
</dbReference>
<evidence type="ECO:0000313" key="4">
    <source>
        <dbReference type="EMBL" id="RWS16290.1"/>
    </source>
</evidence>
<keyword evidence="5" id="KW-1185">Reference proteome</keyword>